<evidence type="ECO:0000313" key="2">
    <source>
        <dbReference type="EMBL" id="QDL12497.1"/>
    </source>
</evidence>
<name>A0A856MS94_9CYAN</name>
<dbReference type="EMBL" id="CP030118">
    <property type="protein sequence ID" value="QDL12497.1"/>
    <property type="molecule type" value="Genomic_DNA"/>
</dbReference>
<dbReference type="SUPFAM" id="SSF52200">
    <property type="entry name" value="Toll/Interleukin receptor TIR domain"/>
    <property type="match status" value="1"/>
</dbReference>
<evidence type="ECO:0000313" key="3">
    <source>
        <dbReference type="Proteomes" id="UP000503129"/>
    </source>
</evidence>
<dbReference type="InterPro" id="IPR035897">
    <property type="entry name" value="Toll_tir_struct_dom_sf"/>
</dbReference>
<gene>
    <name evidence="2" type="ORF">DP114_29840</name>
</gene>
<dbReference type="PROSITE" id="PS50104">
    <property type="entry name" value="TIR"/>
    <property type="match status" value="1"/>
</dbReference>
<keyword evidence="3" id="KW-1185">Reference proteome</keyword>
<dbReference type="Gene3D" id="3.40.50.10140">
    <property type="entry name" value="Toll/interleukin-1 receptor homology (TIR) domain"/>
    <property type="match status" value="1"/>
</dbReference>
<dbReference type="KEGG" id="bsen:DP114_29840"/>
<dbReference type="Pfam" id="PF13676">
    <property type="entry name" value="TIR_2"/>
    <property type="match status" value="1"/>
</dbReference>
<feature type="domain" description="TIR" evidence="1">
    <location>
        <begin position="5"/>
        <end position="92"/>
    </location>
</feature>
<feature type="non-terminal residue" evidence="2">
    <location>
        <position position="92"/>
    </location>
</feature>
<sequence>MTNQPDFDVFLAHNSQNKPQVKAIATKLKRRGLKVWLDEEQIAPGRAFQDVIQQAISNVKSAAIFIGTEGLGKWQILELRSLISRLVEADIP</sequence>
<protein>
    <submittedName>
        <fullName evidence="2">Transcriptional regulator</fullName>
    </submittedName>
</protein>
<evidence type="ECO:0000259" key="1">
    <source>
        <dbReference type="PROSITE" id="PS50104"/>
    </source>
</evidence>
<dbReference type="AlphaFoldDB" id="A0A856MS94"/>
<reference evidence="2 3" key="1">
    <citation type="submission" date="2018-06" db="EMBL/GenBank/DDBJ databases">
        <title>Comparative genomics of Brasilonema spp. strains.</title>
        <authorList>
            <person name="Alvarenga D.O."/>
            <person name="Fiore M.F."/>
            <person name="Varani A.M."/>
        </authorList>
    </citation>
    <scope>NUCLEOTIDE SEQUENCE [LARGE SCALE GENOMIC DNA]</scope>
    <source>
        <strain evidence="2 3">CENA114</strain>
    </source>
</reference>
<organism evidence="2 3">
    <name type="scientific">Brasilonema sennae CENA114</name>
    <dbReference type="NCBI Taxonomy" id="415709"/>
    <lineage>
        <taxon>Bacteria</taxon>
        <taxon>Bacillati</taxon>
        <taxon>Cyanobacteriota</taxon>
        <taxon>Cyanophyceae</taxon>
        <taxon>Nostocales</taxon>
        <taxon>Scytonemataceae</taxon>
        <taxon>Brasilonema</taxon>
        <taxon>Bromeliae group (in: Brasilonema)</taxon>
    </lineage>
</organism>
<dbReference type="GO" id="GO:0007165">
    <property type="term" value="P:signal transduction"/>
    <property type="evidence" value="ECO:0007669"/>
    <property type="project" value="InterPro"/>
</dbReference>
<dbReference type="Proteomes" id="UP000503129">
    <property type="component" value="Chromosome"/>
</dbReference>
<dbReference type="InterPro" id="IPR000157">
    <property type="entry name" value="TIR_dom"/>
</dbReference>
<accession>A0A856MS94</accession>
<dbReference type="RefSeq" id="WP_172195335.1">
    <property type="nucleotide sequence ID" value="NZ_CAWOXK010000001.1"/>
</dbReference>
<proteinExistence type="predicted"/>